<dbReference type="Pfam" id="PF02956">
    <property type="entry name" value="TT_ORF1"/>
    <property type="match status" value="1"/>
</dbReference>
<name>X2G893_9VIRU</name>
<evidence type="ECO:0000256" key="3">
    <source>
        <dbReference type="ARBA" id="ARBA00022431"/>
    </source>
</evidence>
<comment type="similarity">
    <text evidence="2 6">Belongs to the anelloviridae capsid protein family.</text>
</comment>
<dbReference type="EMBL" id="KJ194604">
    <property type="protein sequence ID" value="AHN14831.1"/>
    <property type="molecule type" value="Genomic_DNA"/>
</dbReference>
<comment type="subcellular location">
    <subcellularLocation>
        <location evidence="1 6">Virion</location>
    </subcellularLocation>
</comment>
<feature type="region of interest" description="Disordered" evidence="7">
    <location>
        <begin position="497"/>
        <end position="545"/>
    </location>
</feature>
<keyword evidence="5 6" id="KW-0946">Virion</keyword>
<dbReference type="GO" id="GO:0039615">
    <property type="term" value="C:T=1 icosahedral viral capsid"/>
    <property type="evidence" value="ECO:0007669"/>
    <property type="project" value="UniProtKB-UniRule"/>
</dbReference>
<dbReference type="GeneID" id="80534937"/>
<dbReference type="KEGG" id="vg:80534937"/>
<feature type="compositionally biased region" description="Basic and acidic residues" evidence="7">
    <location>
        <begin position="511"/>
        <end position="525"/>
    </location>
</feature>
<evidence type="ECO:0000256" key="7">
    <source>
        <dbReference type="SAM" id="MobiDB-lite"/>
    </source>
</evidence>
<proteinExistence type="inferred from homology"/>
<keyword evidence="4 6" id="KW-0167">Capsid protein</keyword>
<dbReference type="RefSeq" id="YP_010797224.1">
    <property type="nucleotide sequence ID" value="NC_076139.1"/>
</dbReference>
<evidence type="ECO:0000256" key="6">
    <source>
        <dbReference type="RuleBase" id="RU361230"/>
    </source>
</evidence>
<evidence type="ECO:0000256" key="2">
    <source>
        <dbReference type="ARBA" id="ARBA00006131"/>
    </source>
</evidence>
<reference evidence="8 9" key="1">
    <citation type="journal article" date="2014" name="J. Gen. Virol.">
        <title>Identification of novel anelloviruses with broad diversity in UK rodents.</title>
        <authorList>
            <person name="Nishiyama S."/>
            <person name="Dutia B.M."/>
            <person name="Stewart J.P."/>
            <person name="Meredith A.L."/>
            <person name="Shaw D.J."/>
            <person name="Simmonds P."/>
            <person name="Sharp C.P."/>
        </authorList>
    </citation>
    <scope>NUCLEOTIDE SEQUENCE [LARGE SCALE GENOMIC DNA]</scope>
    <source>
        <strain evidence="8">AS_WM1_Se_4</strain>
    </source>
</reference>
<keyword evidence="9" id="KW-1185">Reference proteome</keyword>
<evidence type="ECO:0000313" key="9">
    <source>
        <dbReference type="Proteomes" id="UP000134196"/>
    </source>
</evidence>
<evidence type="ECO:0000256" key="1">
    <source>
        <dbReference type="ARBA" id="ARBA00004328"/>
    </source>
</evidence>
<dbReference type="Proteomes" id="UP000134196">
    <property type="component" value="Segment"/>
</dbReference>
<accession>X2G893</accession>
<organism evidence="8 9">
    <name type="scientific">Rodent Torque teno virus 2</name>
    <dbReference type="NCBI Taxonomy" id="1514665"/>
    <lineage>
        <taxon>Viruses</taxon>
        <taxon>Monodnaviria</taxon>
        <taxon>Shotokuvirae</taxon>
        <taxon>Commensaviricota</taxon>
        <taxon>Cardeaviricetes</taxon>
        <taxon>Sanitavirales</taxon>
        <taxon>Anelloviridae</taxon>
    </lineage>
</organism>
<evidence type="ECO:0000313" key="8">
    <source>
        <dbReference type="EMBL" id="AHN14831.1"/>
    </source>
</evidence>
<protein>
    <recommendedName>
        <fullName evidence="6">Capsid protein</fullName>
    </recommendedName>
</protein>
<evidence type="ECO:0000256" key="4">
    <source>
        <dbReference type="ARBA" id="ARBA00022561"/>
    </source>
</evidence>
<sequence length="576" mass="68067">MAYFYRRTFRYPRRNNYRRRYRRRRQYGTRRRTYRRRVRRPGKWRRYYRKYSRRHAAKIVQWNPAVRTKCKIIGLTPLMMALGADSGIQDFILPTTSAVVLWKGGGVDSGTLSLLDLYWEERFWRARWSKSNQGYNLCRYFGVKLTLYRLQHHTYIFWWTVEDFTDDQEPLTVCHPSQLLLTRNHVLVKHYGSNRQVDKAVRIKIPPPTYLDGSWHTFKDVAKKPLLKWRASLIDTENPWTGYPDNRVGLRIYLWSWDTASKTGKQAEVMYFPLLDEGNNTQICIHKADWNNEGTGPKQDAANFWPDRNDKWETLVVPFYMFTFGRNAEWYDTNRHRHLPKPEPEGNMGYFLYVKHNSNPAWRDGVTGQLITTWEMAFMTYNTAQRIAASGPWVEKGIQAPGINVTMRYSFQFQWGGRPGTKLPPEAPDTGGPHWPKATYRWPGSLRADIRDPTEINHEVLQGEDYDSSGIITEGAFRRVAKPHYISTDEKDWIWGRLRYPPPSKRKRQRPSSEERETDGSKEDYTQASETETETETEDELGHRRKRNKLRILLDRLGIRPHILTNRSGNWESASI</sequence>
<evidence type="ECO:0000256" key="5">
    <source>
        <dbReference type="ARBA" id="ARBA00022844"/>
    </source>
</evidence>
<dbReference type="InterPro" id="IPR004219">
    <property type="entry name" value="TTvirus_Unk"/>
</dbReference>
<keyword evidence="3 6" id="KW-1140">T=1 icosahedral capsid protein</keyword>
<comment type="function">
    <text evidence="6">Self-assembles to form an icosahedral capsid.</text>
</comment>